<dbReference type="PRINTS" id="PR00981">
    <property type="entry name" value="TRNASYNTHSER"/>
</dbReference>
<gene>
    <name evidence="11" type="ORF">COT51_02950</name>
</gene>
<dbReference type="SUPFAM" id="SSF55681">
    <property type="entry name" value="Class II aaRS and biotin synthetases"/>
    <property type="match status" value="1"/>
</dbReference>
<dbReference type="EC" id="6.1.1.11" evidence="1 7"/>
<keyword evidence="5" id="KW-0648">Protein biosynthesis</keyword>
<dbReference type="InterPro" id="IPR042103">
    <property type="entry name" value="SerRS_1_N_sf"/>
</dbReference>
<dbReference type="InterPro" id="IPR015866">
    <property type="entry name" value="Ser-tRNA-synth_1_N"/>
</dbReference>
<dbReference type="CDD" id="cd00770">
    <property type="entry name" value="SerRS_core"/>
    <property type="match status" value="1"/>
</dbReference>
<dbReference type="InterPro" id="IPR033729">
    <property type="entry name" value="SerRS_core"/>
</dbReference>
<feature type="binding site" evidence="8">
    <location>
        <position position="249"/>
    </location>
    <ligand>
        <name>L-serine</name>
        <dbReference type="ChEBI" id="CHEBI:33384"/>
    </ligand>
</feature>
<name>A0A2H0X914_UNCKA</name>
<dbReference type="InterPro" id="IPR006195">
    <property type="entry name" value="aa-tRNA-synth_II"/>
</dbReference>
<comment type="caution">
    <text evidence="11">The sequence shown here is derived from an EMBL/GenBank/DDBJ whole genome shotgun (WGS) entry which is preliminary data.</text>
</comment>
<evidence type="ECO:0000259" key="10">
    <source>
        <dbReference type="PROSITE" id="PS50862"/>
    </source>
</evidence>
<evidence type="ECO:0000256" key="9">
    <source>
        <dbReference type="PIRSR" id="PIRSR001529-2"/>
    </source>
</evidence>
<dbReference type="Gene3D" id="1.10.287.40">
    <property type="entry name" value="Serine-tRNA synthetase, tRNA binding domain"/>
    <property type="match status" value="1"/>
</dbReference>
<proteinExistence type="predicted"/>
<dbReference type="InterPro" id="IPR002317">
    <property type="entry name" value="Ser-tRNA-ligase_type_1"/>
</dbReference>
<evidence type="ECO:0000256" key="4">
    <source>
        <dbReference type="ARBA" id="ARBA00022840"/>
    </source>
</evidence>
<dbReference type="PANTHER" id="PTHR11778">
    <property type="entry name" value="SERYL-TRNA SYNTHETASE"/>
    <property type="match status" value="1"/>
</dbReference>
<evidence type="ECO:0000256" key="8">
    <source>
        <dbReference type="PIRSR" id="PIRSR001529-1"/>
    </source>
</evidence>
<evidence type="ECO:0000256" key="3">
    <source>
        <dbReference type="ARBA" id="ARBA00022741"/>
    </source>
</evidence>
<feature type="binding site" evidence="9">
    <location>
        <begin position="336"/>
        <end position="339"/>
    </location>
    <ligand>
        <name>ATP</name>
        <dbReference type="ChEBI" id="CHEBI:30616"/>
    </ligand>
</feature>
<dbReference type="SUPFAM" id="SSF46589">
    <property type="entry name" value="tRNA-binding arm"/>
    <property type="match status" value="1"/>
</dbReference>
<dbReference type="Gene3D" id="3.30.930.10">
    <property type="entry name" value="Bira Bifunctional Protein, Domain 2"/>
    <property type="match status" value="1"/>
</dbReference>
<keyword evidence="3" id="KW-0547">Nucleotide-binding</keyword>
<feature type="site" description="Important for serine binding" evidence="8">
    <location>
        <position position="370"/>
    </location>
</feature>
<evidence type="ECO:0000256" key="1">
    <source>
        <dbReference type="ARBA" id="ARBA00012840"/>
    </source>
</evidence>
<dbReference type="NCBIfam" id="TIGR00414">
    <property type="entry name" value="serS"/>
    <property type="match status" value="1"/>
</dbReference>
<evidence type="ECO:0000313" key="12">
    <source>
        <dbReference type="Proteomes" id="UP000231098"/>
    </source>
</evidence>
<dbReference type="InterPro" id="IPR002314">
    <property type="entry name" value="aa-tRNA-synt_IIb"/>
</dbReference>
<evidence type="ECO:0000313" key="11">
    <source>
        <dbReference type="EMBL" id="PIS21394.1"/>
    </source>
</evidence>
<dbReference type="Pfam" id="PF02403">
    <property type="entry name" value="Seryl_tRNA_N"/>
    <property type="match status" value="1"/>
</dbReference>
<dbReference type="Pfam" id="PF00587">
    <property type="entry name" value="tRNA-synt_2b"/>
    <property type="match status" value="1"/>
</dbReference>
<dbReference type="GO" id="GO:0004828">
    <property type="term" value="F:serine-tRNA ligase activity"/>
    <property type="evidence" value="ECO:0007669"/>
    <property type="project" value="UniProtKB-UniRule"/>
</dbReference>
<feature type="binding site" evidence="9">
    <location>
        <begin position="249"/>
        <end position="251"/>
    </location>
    <ligand>
        <name>ATP</name>
        <dbReference type="ChEBI" id="CHEBI:30616"/>
    </ligand>
</feature>
<keyword evidence="6" id="KW-0030">Aminoacyl-tRNA synthetase</keyword>
<dbReference type="GO" id="GO:0005737">
    <property type="term" value="C:cytoplasm"/>
    <property type="evidence" value="ECO:0007669"/>
    <property type="project" value="UniProtKB-UniRule"/>
</dbReference>
<evidence type="ECO:0000256" key="6">
    <source>
        <dbReference type="ARBA" id="ARBA00023146"/>
    </source>
</evidence>
<sequence length="410" mass="46656">MLDIKYILENKESVKEAVKNRGKDASIVDKTITLDAERKTLIQKAEELRAKRNKLGKDDREEGAKIKEELKEIEPKLKEAEESFLSALKLIPNIPAPDVPIGKDDTENLVVRTEGTVPTFDFKIKDHLDLGVALDVIDVERAAKVSGARFGYFKNDAVLLEFALIDFVMKKLIRKGFSPVVPPVIIKKEMEEKMGYSEHGGFDNMYVFDKDDMVFVASSEHSVIPMHADEVFEEKDLPRRYVNFSTCFRRESGAYGKDTRGILRVHQFDKLEMNVYTTPEKSDAECEFLLSCQEEIVKELGLSYRVVKSCTGDLPNPNRRMYDIEAWFPGQNTYREITSCSNCTDYQTRRLNIKLKRDGKTEFVHALNATATAIGRVIAAILENYQQEDGTVKIPTVLKEYVGKDFIGIN</sequence>
<evidence type="ECO:0000256" key="2">
    <source>
        <dbReference type="ARBA" id="ARBA00022598"/>
    </source>
</evidence>
<reference evidence="12" key="1">
    <citation type="submission" date="2017-09" db="EMBL/GenBank/DDBJ databases">
        <title>Depth-based differentiation of microbial function through sediment-hosted aquifers and enrichment of novel symbionts in the deep terrestrial subsurface.</title>
        <authorList>
            <person name="Probst A.J."/>
            <person name="Ladd B."/>
            <person name="Jarett J.K."/>
            <person name="Geller-Mcgrath D.E."/>
            <person name="Sieber C.M.K."/>
            <person name="Emerson J.B."/>
            <person name="Anantharaman K."/>
            <person name="Thomas B.C."/>
            <person name="Malmstrom R."/>
            <person name="Stieglmeier M."/>
            <person name="Klingl A."/>
            <person name="Woyke T."/>
            <person name="Ryan C.M."/>
            <person name="Banfield J.F."/>
        </authorList>
    </citation>
    <scope>NUCLEOTIDE SEQUENCE [LARGE SCALE GENOMIC DNA]</scope>
</reference>
<dbReference type="AlphaFoldDB" id="A0A2H0X914"/>
<feature type="binding site" evidence="8">
    <location>
        <position position="368"/>
    </location>
    <ligand>
        <name>L-serine</name>
        <dbReference type="ChEBI" id="CHEBI:33384"/>
    </ligand>
</feature>
<dbReference type="PROSITE" id="PS50862">
    <property type="entry name" value="AA_TRNA_LIGASE_II"/>
    <property type="match status" value="1"/>
</dbReference>
<feature type="binding site" evidence="9">
    <location>
        <begin position="265"/>
        <end position="268"/>
    </location>
    <ligand>
        <name>ATP</name>
        <dbReference type="ChEBI" id="CHEBI:30616"/>
    </ligand>
</feature>
<dbReference type="GO" id="GO:0006434">
    <property type="term" value="P:seryl-tRNA aminoacylation"/>
    <property type="evidence" value="ECO:0007669"/>
    <property type="project" value="UniProtKB-UniRule"/>
</dbReference>
<evidence type="ECO:0000256" key="5">
    <source>
        <dbReference type="ARBA" id="ARBA00022917"/>
    </source>
</evidence>
<keyword evidence="4 9" id="KW-0067">ATP-binding</keyword>
<keyword evidence="2 11" id="KW-0436">Ligase</keyword>
<dbReference type="PIRSF" id="PIRSF001529">
    <property type="entry name" value="Ser-tRNA-synth_IIa"/>
    <property type="match status" value="1"/>
</dbReference>
<accession>A0A2H0X914</accession>
<feature type="binding site" evidence="8">
    <location>
        <position position="272"/>
    </location>
    <ligand>
        <name>L-serine</name>
        <dbReference type="ChEBI" id="CHEBI:33384"/>
    </ligand>
</feature>
<dbReference type="InterPro" id="IPR045864">
    <property type="entry name" value="aa-tRNA-synth_II/BPL/LPL"/>
</dbReference>
<dbReference type="GO" id="GO:0005524">
    <property type="term" value="F:ATP binding"/>
    <property type="evidence" value="ECO:0007669"/>
    <property type="project" value="UniProtKB-KW"/>
</dbReference>
<organism evidence="11 12">
    <name type="scientific">candidate division WWE3 bacterium CG08_land_8_20_14_0_20_41_15</name>
    <dbReference type="NCBI Taxonomy" id="1975086"/>
    <lineage>
        <taxon>Bacteria</taxon>
        <taxon>Katanobacteria</taxon>
    </lineage>
</organism>
<protein>
    <recommendedName>
        <fullName evidence="1 7">Serine--tRNA ligase</fullName>
        <ecNumber evidence="1 7">6.1.1.11</ecNumber>
    </recommendedName>
</protein>
<dbReference type="EMBL" id="PEYV01000051">
    <property type="protein sequence ID" value="PIS21394.1"/>
    <property type="molecule type" value="Genomic_DNA"/>
</dbReference>
<evidence type="ECO:0000256" key="7">
    <source>
        <dbReference type="NCBIfam" id="TIGR00414"/>
    </source>
</evidence>
<feature type="domain" description="Aminoacyl-transfer RNA synthetases class-II family profile" evidence="10">
    <location>
        <begin position="164"/>
        <end position="395"/>
    </location>
</feature>
<dbReference type="InterPro" id="IPR010978">
    <property type="entry name" value="tRNA-bd_arm"/>
</dbReference>
<dbReference type="Proteomes" id="UP000231098">
    <property type="component" value="Unassembled WGS sequence"/>
</dbReference>